<keyword evidence="1" id="KW-0889">Transcription antitermination</keyword>
<dbReference type="Pfam" id="PF00467">
    <property type="entry name" value="KOW"/>
    <property type="match status" value="1"/>
</dbReference>
<name>A0A9Q0FQB1_9ROSI</name>
<evidence type="ECO:0000313" key="7">
    <source>
        <dbReference type="Proteomes" id="UP001141552"/>
    </source>
</evidence>
<dbReference type="InterPro" id="IPR005824">
    <property type="entry name" value="KOW"/>
</dbReference>
<sequence>MNQGLLLWRSPCHNSILFPPSVLLFTTSLSIIPRPKLPSFAPIKAASLDSTLDTHQQQQQELTARERRKLRSEKRESKAGRNWREEVELKLIQKKPKKQPLTSTHYLDLNTLAHLGPRWWTLRVNRSDVFSTADNLTRWLRDRFPDKQFKIYVPSVEEKKRSRAGTISVKRKPVHEGTIFLHGILNKEIHDFIRESHGVGYFQGLRVVNGRKQIVRPRPVTDEHMEMVSRGAKEEQEILDRAFQEEQQAIANSDLKPKGRAKSKTNKLAKGSNVRVVSGTFAEFTGSIKKISRKTKKATVEFTIFGKESLVDLDLDELVAQ</sequence>
<dbReference type="GO" id="GO:0031564">
    <property type="term" value="P:transcription antitermination"/>
    <property type="evidence" value="ECO:0007669"/>
    <property type="project" value="UniProtKB-KW"/>
</dbReference>
<feature type="domain" description="KOW" evidence="5">
    <location>
        <begin position="267"/>
        <end position="294"/>
    </location>
</feature>
<gene>
    <name evidence="6" type="ORF">Tsubulata_012573</name>
</gene>
<dbReference type="SUPFAM" id="SSF82679">
    <property type="entry name" value="N-utilization substance G protein NusG, N-terminal domain"/>
    <property type="match status" value="1"/>
</dbReference>
<dbReference type="InterPro" id="IPR008991">
    <property type="entry name" value="Translation_prot_SH3-like_sf"/>
</dbReference>
<feature type="compositionally biased region" description="Polar residues" evidence="4">
    <location>
        <begin position="51"/>
        <end position="62"/>
    </location>
</feature>
<reference evidence="6" key="1">
    <citation type="submission" date="2022-02" db="EMBL/GenBank/DDBJ databases">
        <authorList>
            <person name="Henning P.M."/>
            <person name="McCubbin A.G."/>
            <person name="Shore J.S."/>
        </authorList>
    </citation>
    <scope>NUCLEOTIDE SEQUENCE</scope>
    <source>
        <strain evidence="6">F60SS</strain>
        <tissue evidence="6">Leaves</tissue>
    </source>
</reference>
<dbReference type="GO" id="GO:0006354">
    <property type="term" value="P:DNA-templated transcription elongation"/>
    <property type="evidence" value="ECO:0007669"/>
    <property type="project" value="InterPro"/>
</dbReference>
<dbReference type="SUPFAM" id="SSF50104">
    <property type="entry name" value="Translation proteins SH3-like domain"/>
    <property type="match status" value="1"/>
</dbReference>
<keyword evidence="7" id="KW-1185">Reference proteome</keyword>
<dbReference type="InterPro" id="IPR014722">
    <property type="entry name" value="Rib_uL2_dom2"/>
</dbReference>
<evidence type="ECO:0000256" key="2">
    <source>
        <dbReference type="ARBA" id="ARBA00023015"/>
    </source>
</evidence>
<dbReference type="EMBL" id="JAKUCV010004627">
    <property type="protein sequence ID" value="KAJ4834740.1"/>
    <property type="molecule type" value="Genomic_DNA"/>
</dbReference>
<keyword evidence="2" id="KW-0805">Transcription regulation</keyword>
<accession>A0A9Q0FQB1</accession>
<evidence type="ECO:0000256" key="3">
    <source>
        <dbReference type="ARBA" id="ARBA00023163"/>
    </source>
</evidence>
<dbReference type="Gene3D" id="3.30.70.940">
    <property type="entry name" value="NusG, N-terminal domain"/>
    <property type="match status" value="1"/>
</dbReference>
<protein>
    <recommendedName>
        <fullName evidence="5">KOW domain-containing protein</fullName>
    </recommendedName>
</protein>
<dbReference type="InterPro" id="IPR043425">
    <property type="entry name" value="NusG-like"/>
</dbReference>
<dbReference type="CDD" id="cd06091">
    <property type="entry name" value="KOW_NusG"/>
    <property type="match status" value="1"/>
</dbReference>
<keyword evidence="3" id="KW-0804">Transcription</keyword>
<evidence type="ECO:0000259" key="5">
    <source>
        <dbReference type="SMART" id="SM00739"/>
    </source>
</evidence>
<dbReference type="SMART" id="SM00739">
    <property type="entry name" value="KOW"/>
    <property type="match status" value="1"/>
</dbReference>
<dbReference type="OrthoDB" id="8300383at2759"/>
<dbReference type="AlphaFoldDB" id="A0A9Q0FQB1"/>
<dbReference type="Proteomes" id="UP001141552">
    <property type="component" value="Unassembled WGS sequence"/>
</dbReference>
<comment type="caution">
    <text evidence="6">The sequence shown here is derived from an EMBL/GenBank/DDBJ whole genome shotgun (WGS) entry which is preliminary data.</text>
</comment>
<feature type="region of interest" description="Disordered" evidence="4">
    <location>
        <begin position="51"/>
        <end position="78"/>
    </location>
</feature>
<dbReference type="InterPro" id="IPR036735">
    <property type="entry name" value="NGN_dom_sf"/>
</dbReference>
<proteinExistence type="predicted"/>
<reference evidence="6" key="2">
    <citation type="journal article" date="2023" name="Plants (Basel)">
        <title>Annotation of the Turnera subulata (Passifloraceae) Draft Genome Reveals the S-Locus Evolved after the Divergence of Turneroideae from Passifloroideae in a Stepwise Manner.</title>
        <authorList>
            <person name="Henning P.M."/>
            <person name="Roalson E.H."/>
            <person name="Mir W."/>
            <person name="McCubbin A.G."/>
            <person name="Shore J.S."/>
        </authorList>
    </citation>
    <scope>NUCLEOTIDE SEQUENCE</scope>
    <source>
        <strain evidence="6">F60SS</strain>
    </source>
</reference>
<organism evidence="6 7">
    <name type="scientific">Turnera subulata</name>
    <dbReference type="NCBI Taxonomy" id="218843"/>
    <lineage>
        <taxon>Eukaryota</taxon>
        <taxon>Viridiplantae</taxon>
        <taxon>Streptophyta</taxon>
        <taxon>Embryophyta</taxon>
        <taxon>Tracheophyta</taxon>
        <taxon>Spermatophyta</taxon>
        <taxon>Magnoliopsida</taxon>
        <taxon>eudicotyledons</taxon>
        <taxon>Gunneridae</taxon>
        <taxon>Pentapetalae</taxon>
        <taxon>rosids</taxon>
        <taxon>fabids</taxon>
        <taxon>Malpighiales</taxon>
        <taxon>Passifloraceae</taxon>
        <taxon>Turnera</taxon>
    </lineage>
</organism>
<evidence type="ECO:0000256" key="1">
    <source>
        <dbReference type="ARBA" id="ARBA00022814"/>
    </source>
</evidence>
<evidence type="ECO:0000256" key="4">
    <source>
        <dbReference type="SAM" id="MobiDB-lite"/>
    </source>
</evidence>
<dbReference type="PANTHER" id="PTHR30265">
    <property type="entry name" value="RHO-INTERACTING TRANSCRIPTION TERMINATION FACTOR NUSG"/>
    <property type="match status" value="1"/>
</dbReference>
<evidence type="ECO:0000313" key="6">
    <source>
        <dbReference type="EMBL" id="KAJ4834740.1"/>
    </source>
</evidence>
<dbReference type="PANTHER" id="PTHR30265:SF4">
    <property type="entry name" value="KOW MOTIF FAMILY PROTEIN, EXPRESSED"/>
    <property type="match status" value="1"/>
</dbReference>
<dbReference type="Gene3D" id="2.30.30.30">
    <property type="match status" value="1"/>
</dbReference>